<name>A0A174HJ77_9CLOT</name>
<comment type="catalytic activity">
    <reaction evidence="7 8">
        <text>adenosine(34) in tRNA + H2O + H(+) = inosine(34) in tRNA + NH4(+)</text>
        <dbReference type="Rhea" id="RHEA:43168"/>
        <dbReference type="Rhea" id="RHEA-COMP:10373"/>
        <dbReference type="Rhea" id="RHEA-COMP:10374"/>
        <dbReference type="ChEBI" id="CHEBI:15377"/>
        <dbReference type="ChEBI" id="CHEBI:15378"/>
        <dbReference type="ChEBI" id="CHEBI:28938"/>
        <dbReference type="ChEBI" id="CHEBI:74411"/>
        <dbReference type="ChEBI" id="CHEBI:82852"/>
        <dbReference type="EC" id="3.5.4.33"/>
    </reaction>
</comment>
<dbReference type="EC" id="3.5.4.33" evidence="8"/>
<dbReference type="HAMAP" id="MF_00972">
    <property type="entry name" value="tRNA_aden_deaminase"/>
    <property type="match status" value="1"/>
</dbReference>
<evidence type="ECO:0000313" key="11">
    <source>
        <dbReference type="Proteomes" id="UP000092714"/>
    </source>
</evidence>
<accession>A0A174HJ77</accession>
<evidence type="ECO:0000313" key="10">
    <source>
        <dbReference type="EMBL" id="OBY09657.1"/>
    </source>
</evidence>
<dbReference type="PROSITE" id="PS00903">
    <property type="entry name" value="CYT_DCMP_DEAMINASES_1"/>
    <property type="match status" value="1"/>
</dbReference>
<gene>
    <name evidence="8" type="primary">tadA</name>
    <name evidence="10" type="ORF">CP373A1_15085</name>
</gene>
<dbReference type="Gene3D" id="3.40.140.10">
    <property type="entry name" value="Cytidine Deaminase, domain 2"/>
    <property type="match status" value="1"/>
</dbReference>
<dbReference type="InterPro" id="IPR028883">
    <property type="entry name" value="tRNA_aden_deaminase"/>
</dbReference>
<comment type="cofactor">
    <cofactor evidence="8">
        <name>Zn(2+)</name>
        <dbReference type="ChEBI" id="CHEBI:29105"/>
    </cofactor>
    <text evidence="8">Binds 1 zinc ion per subunit.</text>
</comment>
<comment type="subunit">
    <text evidence="2 8">Homodimer.</text>
</comment>
<feature type="binding site" evidence="8">
    <location>
        <position position="82"/>
    </location>
    <ligand>
        <name>Zn(2+)</name>
        <dbReference type="ChEBI" id="CHEBI:29105"/>
        <note>catalytic</note>
    </ligand>
</feature>
<dbReference type="EMBL" id="MAPZ01000028">
    <property type="protein sequence ID" value="OBY09657.1"/>
    <property type="molecule type" value="Genomic_DNA"/>
</dbReference>
<evidence type="ECO:0000256" key="8">
    <source>
        <dbReference type="HAMAP-Rule" id="MF_00972"/>
    </source>
</evidence>
<evidence type="ECO:0000259" key="9">
    <source>
        <dbReference type="PROSITE" id="PS51747"/>
    </source>
</evidence>
<comment type="caution">
    <text evidence="10">The sequence shown here is derived from an EMBL/GenBank/DDBJ whole genome shotgun (WGS) entry which is preliminary data.</text>
</comment>
<keyword evidence="4 8" id="KW-0479">Metal-binding</keyword>
<evidence type="ECO:0000256" key="1">
    <source>
        <dbReference type="ARBA" id="ARBA00010669"/>
    </source>
</evidence>
<evidence type="ECO:0000256" key="4">
    <source>
        <dbReference type="ARBA" id="ARBA00022723"/>
    </source>
</evidence>
<keyword evidence="6 8" id="KW-0862">Zinc</keyword>
<dbReference type="OrthoDB" id="9802676at2"/>
<dbReference type="PROSITE" id="PS51747">
    <property type="entry name" value="CYT_DCMP_DEAMINASES_2"/>
    <property type="match status" value="1"/>
</dbReference>
<evidence type="ECO:0000256" key="5">
    <source>
        <dbReference type="ARBA" id="ARBA00022801"/>
    </source>
</evidence>
<dbReference type="AlphaFoldDB" id="A0A174HJ77"/>
<comment type="similarity">
    <text evidence="1">Belongs to the cytidine and deoxycytidylate deaminase family. ADAT2 subfamily.</text>
</comment>
<keyword evidence="3 8" id="KW-0819">tRNA processing</keyword>
<dbReference type="InterPro" id="IPR016193">
    <property type="entry name" value="Cytidine_deaminase-like"/>
</dbReference>
<sequence>MDFMKYALIEAEKAMEAEEIPVGAIVVKDGIIIGRGYNQKEKKSNPTEHAEIIAIREACSNIGDWRLNGCEMYVTLEPCPMCAGAILQSRISRLYIGTFNKDMGACGSVVNLVDNRRLNSFVNVIWTYDERCSDILKIFFHLKRNGILQKRRL</sequence>
<dbReference type="GO" id="GO:0002100">
    <property type="term" value="P:tRNA wobble adenosine to inosine editing"/>
    <property type="evidence" value="ECO:0007669"/>
    <property type="project" value="UniProtKB-UniRule"/>
</dbReference>
<dbReference type="Pfam" id="PF00383">
    <property type="entry name" value="dCMP_cyt_deam_1"/>
    <property type="match status" value="1"/>
</dbReference>
<evidence type="ECO:0000256" key="7">
    <source>
        <dbReference type="ARBA" id="ARBA00048045"/>
    </source>
</evidence>
<dbReference type="InterPro" id="IPR016192">
    <property type="entry name" value="APOBEC/CMP_deaminase_Zn-bd"/>
</dbReference>
<evidence type="ECO:0000256" key="3">
    <source>
        <dbReference type="ARBA" id="ARBA00022694"/>
    </source>
</evidence>
<organism evidence="10 11">
    <name type="scientific">Clostridium paraputrificum</name>
    <dbReference type="NCBI Taxonomy" id="29363"/>
    <lineage>
        <taxon>Bacteria</taxon>
        <taxon>Bacillati</taxon>
        <taxon>Bacillota</taxon>
        <taxon>Clostridia</taxon>
        <taxon>Eubacteriales</taxon>
        <taxon>Clostridiaceae</taxon>
        <taxon>Clostridium</taxon>
    </lineage>
</organism>
<evidence type="ECO:0000256" key="6">
    <source>
        <dbReference type="ARBA" id="ARBA00022833"/>
    </source>
</evidence>
<feature type="binding site" evidence="8">
    <location>
        <position position="79"/>
    </location>
    <ligand>
        <name>Zn(2+)</name>
        <dbReference type="ChEBI" id="CHEBI:29105"/>
        <note>catalytic</note>
    </ligand>
</feature>
<dbReference type="Proteomes" id="UP000092714">
    <property type="component" value="Unassembled WGS sequence"/>
</dbReference>
<feature type="binding site" evidence="8">
    <location>
        <position position="49"/>
    </location>
    <ligand>
        <name>Zn(2+)</name>
        <dbReference type="ChEBI" id="CHEBI:29105"/>
        <note>catalytic</note>
    </ligand>
</feature>
<keyword evidence="11" id="KW-1185">Reference proteome</keyword>
<reference evidence="10 11" key="1">
    <citation type="submission" date="2016-06" db="EMBL/GenBank/DDBJ databases">
        <authorList>
            <person name="Kjaerup R.B."/>
            <person name="Dalgaard T.S."/>
            <person name="Juul-Madsen H.R."/>
        </authorList>
    </citation>
    <scope>NUCLEOTIDE SEQUENCE [LARGE SCALE GENOMIC DNA]</scope>
    <source>
        <strain evidence="10 11">373-A1</strain>
    </source>
</reference>
<dbReference type="GO" id="GO:0052717">
    <property type="term" value="F:tRNA-specific adenosine-34 deaminase activity"/>
    <property type="evidence" value="ECO:0007669"/>
    <property type="project" value="UniProtKB-UniRule"/>
</dbReference>
<dbReference type="eggNOG" id="COG0590">
    <property type="taxonomic scope" value="Bacteria"/>
</dbReference>
<proteinExistence type="inferred from homology"/>
<dbReference type="PANTHER" id="PTHR11079">
    <property type="entry name" value="CYTOSINE DEAMINASE FAMILY MEMBER"/>
    <property type="match status" value="1"/>
</dbReference>
<dbReference type="PANTHER" id="PTHR11079:SF202">
    <property type="entry name" value="TRNA-SPECIFIC ADENOSINE DEAMINASE"/>
    <property type="match status" value="1"/>
</dbReference>
<dbReference type="InterPro" id="IPR002125">
    <property type="entry name" value="CMP_dCMP_dom"/>
</dbReference>
<protein>
    <recommendedName>
        <fullName evidence="8">tRNA-specific adenosine deaminase</fullName>
        <ecNumber evidence="8">3.5.4.33</ecNumber>
    </recommendedName>
</protein>
<dbReference type="SUPFAM" id="SSF53927">
    <property type="entry name" value="Cytidine deaminase-like"/>
    <property type="match status" value="1"/>
</dbReference>
<dbReference type="RefSeq" id="WP_055184960.1">
    <property type="nucleotide sequence ID" value="NZ_CABJAZ010000011.1"/>
</dbReference>
<dbReference type="GO" id="GO:0008270">
    <property type="term" value="F:zinc ion binding"/>
    <property type="evidence" value="ECO:0007669"/>
    <property type="project" value="UniProtKB-UniRule"/>
</dbReference>
<keyword evidence="5 8" id="KW-0378">Hydrolase</keyword>
<feature type="domain" description="CMP/dCMP-type deaminase" evidence="9">
    <location>
        <begin position="1"/>
        <end position="109"/>
    </location>
</feature>
<dbReference type="CDD" id="cd01285">
    <property type="entry name" value="nucleoside_deaminase"/>
    <property type="match status" value="1"/>
</dbReference>
<comment type="function">
    <text evidence="8">Catalyzes the deamination of adenosine to inosine at the wobble position 34 of tRNA(Arg2).</text>
</comment>
<feature type="active site" description="Proton donor" evidence="8">
    <location>
        <position position="51"/>
    </location>
</feature>
<evidence type="ECO:0000256" key="2">
    <source>
        <dbReference type="ARBA" id="ARBA00011738"/>
    </source>
</evidence>